<evidence type="ECO:0000256" key="1">
    <source>
        <dbReference type="SAM" id="MobiDB-lite"/>
    </source>
</evidence>
<comment type="caution">
    <text evidence="3">The sequence shown here is derived from an EMBL/GenBank/DDBJ whole genome shotgun (WGS) entry which is preliminary data.</text>
</comment>
<feature type="region of interest" description="Disordered" evidence="1">
    <location>
        <begin position="1"/>
        <end position="50"/>
    </location>
</feature>
<keyword evidence="2" id="KW-0472">Membrane</keyword>
<dbReference type="AlphaFoldDB" id="A0AAD3T291"/>
<gene>
    <name evidence="3" type="ORF">Nepgr_023123</name>
</gene>
<feature type="compositionally biased region" description="Polar residues" evidence="1">
    <location>
        <begin position="39"/>
        <end position="48"/>
    </location>
</feature>
<organism evidence="3 4">
    <name type="scientific">Nepenthes gracilis</name>
    <name type="common">Slender pitcher plant</name>
    <dbReference type="NCBI Taxonomy" id="150966"/>
    <lineage>
        <taxon>Eukaryota</taxon>
        <taxon>Viridiplantae</taxon>
        <taxon>Streptophyta</taxon>
        <taxon>Embryophyta</taxon>
        <taxon>Tracheophyta</taxon>
        <taxon>Spermatophyta</taxon>
        <taxon>Magnoliopsida</taxon>
        <taxon>eudicotyledons</taxon>
        <taxon>Gunneridae</taxon>
        <taxon>Pentapetalae</taxon>
        <taxon>Caryophyllales</taxon>
        <taxon>Nepenthaceae</taxon>
        <taxon>Nepenthes</taxon>
    </lineage>
</organism>
<feature type="region of interest" description="Disordered" evidence="1">
    <location>
        <begin position="64"/>
        <end position="88"/>
    </location>
</feature>
<dbReference type="Proteomes" id="UP001279734">
    <property type="component" value="Unassembled WGS sequence"/>
</dbReference>
<protein>
    <submittedName>
        <fullName evidence="3">Uncharacterized protein</fullName>
    </submittedName>
</protein>
<accession>A0AAD3T291</accession>
<reference evidence="3" key="1">
    <citation type="submission" date="2023-05" db="EMBL/GenBank/DDBJ databases">
        <title>Nepenthes gracilis genome sequencing.</title>
        <authorList>
            <person name="Fukushima K."/>
        </authorList>
    </citation>
    <scope>NUCLEOTIDE SEQUENCE</scope>
    <source>
        <strain evidence="3">SING2019-196</strain>
    </source>
</reference>
<evidence type="ECO:0000313" key="3">
    <source>
        <dbReference type="EMBL" id="GMH21281.1"/>
    </source>
</evidence>
<evidence type="ECO:0000256" key="2">
    <source>
        <dbReference type="SAM" id="Phobius"/>
    </source>
</evidence>
<dbReference type="EMBL" id="BSYO01000023">
    <property type="protein sequence ID" value="GMH21281.1"/>
    <property type="molecule type" value="Genomic_DNA"/>
</dbReference>
<sequence>MLRHLQDSNRSTTTSKSHRSSRDLLLSKQRGNNKVVKAITSSRQNPTTPDAGELILHLTRSVNLHPNSSKSAPPDQGKSVQPSPPEHLSADMESRVVNDPLNPLGSPRLPEPLSGALSKSTLDASKLKEEAVCLSSPLCTNDVAAIAGGGTEDLLPVIWHADAGVLHPPCWLSIVQTVLRRCRWRGWSWAVVVLLPLLHLLALKKAMLLLSVSEGSAVGKVAVSWFISNALQSAPLLRVGAGGSGSLTAAWCALALGFCCC</sequence>
<keyword evidence="4" id="KW-1185">Reference proteome</keyword>
<name>A0AAD3T291_NEPGR</name>
<feature type="transmembrane region" description="Helical" evidence="2">
    <location>
        <begin position="186"/>
        <end position="203"/>
    </location>
</feature>
<proteinExistence type="predicted"/>
<keyword evidence="2" id="KW-1133">Transmembrane helix</keyword>
<keyword evidence="2" id="KW-0812">Transmembrane</keyword>
<evidence type="ECO:0000313" key="4">
    <source>
        <dbReference type="Proteomes" id="UP001279734"/>
    </source>
</evidence>